<reference evidence="2 3" key="1">
    <citation type="submission" date="2018-11" db="EMBL/GenBank/DDBJ databases">
        <title>Chryseotalea sanarue gen. nov., sp., nov., a member of the family Cytophagaceae, isolated from a brackish lake in Hamamatsu Japan.</title>
        <authorList>
            <person name="Maejima Y."/>
            <person name="Iino T."/>
            <person name="Muraguchi Y."/>
            <person name="Fukuda K."/>
            <person name="Ohkuma M."/>
            <person name="Moriuchi R."/>
            <person name="Dohra H."/>
            <person name="Kimbara K."/>
            <person name="Shintani M."/>
        </authorList>
    </citation>
    <scope>NUCLEOTIDE SEQUENCE [LARGE SCALE GENOMIC DNA]</scope>
    <source>
        <strain evidence="2 3">Ys</strain>
    </source>
</reference>
<feature type="transmembrane region" description="Helical" evidence="1">
    <location>
        <begin position="115"/>
        <end position="137"/>
    </location>
</feature>
<protein>
    <submittedName>
        <fullName evidence="2">Uncharacterized protein</fullName>
    </submittedName>
</protein>
<gene>
    <name evidence="2" type="ORF">SanaruYs_02230</name>
</gene>
<keyword evidence="3" id="KW-1185">Reference proteome</keyword>
<comment type="caution">
    <text evidence="2">The sequence shown here is derived from an EMBL/GenBank/DDBJ whole genome shotgun (WGS) entry which is preliminary data.</text>
</comment>
<feature type="transmembrane region" description="Helical" evidence="1">
    <location>
        <begin position="48"/>
        <end position="67"/>
    </location>
</feature>
<keyword evidence="1" id="KW-0472">Membrane</keyword>
<accession>A0A401U513</accession>
<sequence>MAVKIFRSVWFLSVLVVLFVLLYQYAAWPETVVIGQGEVNFISLSRDNFFYVTMALLAFVNVTVYIVRNFAKKSDEFQAWFYGFIAVINFFLVIALSFISLFNSNEDFRFGQIGFIIYGSLILVFSWIVGGLLYWFVRKRLQAA</sequence>
<name>A0A401U513_9BACT</name>
<evidence type="ECO:0000256" key="1">
    <source>
        <dbReference type="SAM" id="Phobius"/>
    </source>
</evidence>
<keyword evidence="1" id="KW-1133">Transmembrane helix</keyword>
<evidence type="ECO:0000313" key="3">
    <source>
        <dbReference type="Proteomes" id="UP000288227"/>
    </source>
</evidence>
<dbReference type="OrthoDB" id="979831at2"/>
<proteinExistence type="predicted"/>
<dbReference type="Proteomes" id="UP000288227">
    <property type="component" value="Unassembled WGS sequence"/>
</dbReference>
<evidence type="ECO:0000313" key="2">
    <source>
        <dbReference type="EMBL" id="GCC50008.1"/>
    </source>
</evidence>
<feature type="transmembrane region" description="Helical" evidence="1">
    <location>
        <begin position="9"/>
        <end position="28"/>
    </location>
</feature>
<feature type="transmembrane region" description="Helical" evidence="1">
    <location>
        <begin position="79"/>
        <end position="103"/>
    </location>
</feature>
<dbReference type="EMBL" id="BHXQ01000001">
    <property type="protein sequence ID" value="GCC50008.1"/>
    <property type="molecule type" value="Genomic_DNA"/>
</dbReference>
<dbReference type="AlphaFoldDB" id="A0A401U513"/>
<organism evidence="2 3">
    <name type="scientific">Chryseotalea sanaruensis</name>
    <dbReference type="NCBI Taxonomy" id="2482724"/>
    <lineage>
        <taxon>Bacteria</taxon>
        <taxon>Pseudomonadati</taxon>
        <taxon>Bacteroidota</taxon>
        <taxon>Cytophagia</taxon>
        <taxon>Cytophagales</taxon>
        <taxon>Chryseotaleaceae</taxon>
        <taxon>Chryseotalea</taxon>
    </lineage>
</organism>
<dbReference type="RefSeq" id="WP_127120668.1">
    <property type="nucleotide sequence ID" value="NZ_BHXQ01000001.1"/>
</dbReference>
<keyword evidence="1" id="KW-0812">Transmembrane</keyword>